<dbReference type="InterPro" id="IPR000792">
    <property type="entry name" value="Tscrpt_reg_LuxR_C"/>
</dbReference>
<dbReference type="AlphaFoldDB" id="A0A0P7XLG0"/>
<dbReference type="eggNOG" id="COG2197">
    <property type="taxonomic scope" value="Bacteria"/>
</dbReference>
<dbReference type="Gene3D" id="1.10.10.10">
    <property type="entry name" value="Winged helix-like DNA-binding domain superfamily/Winged helix DNA-binding domain"/>
    <property type="match status" value="1"/>
</dbReference>
<proteinExistence type="predicted"/>
<dbReference type="PROSITE" id="PS50043">
    <property type="entry name" value="HTH_LUXR_2"/>
    <property type="match status" value="1"/>
</dbReference>
<sequence length="265" mass="31324">MDKVFLKDLKKQDQYTKFFQNWAEQEFKAHPNEKRLMEELEALSKNIGIREGLVIACFDYRNLNLAFFTGEVERLTGYPESIFRKKGMEVSFTMLHPEDREEMFKFQKIVFDQFHQLSLAERHTFEFSYTTRWVHRTTREIKWVMAKVRPYFIDKAGNFAMDLHIIFELHTPPKVNNYDWTYSYTQDDGTRVLVTKSAPEKKKIKLSNKEKEVVQFILDGLSSKLIADKLNISVNTVATHRKNILRKLGAKNVGEMLKIIGSYEF</sequence>
<evidence type="ECO:0000259" key="4">
    <source>
        <dbReference type="PROSITE" id="PS50043"/>
    </source>
</evidence>
<dbReference type="PRINTS" id="PR00038">
    <property type="entry name" value="HTHLUXR"/>
</dbReference>
<dbReference type="GO" id="GO:0006355">
    <property type="term" value="P:regulation of DNA-templated transcription"/>
    <property type="evidence" value="ECO:0007669"/>
    <property type="project" value="InterPro"/>
</dbReference>
<dbReference type="CDD" id="cd06170">
    <property type="entry name" value="LuxR_C_like"/>
    <property type="match status" value="1"/>
</dbReference>
<dbReference type="Pfam" id="PF00196">
    <property type="entry name" value="GerE"/>
    <property type="match status" value="1"/>
</dbReference>
<dbReference type="Proteomes" id="UP000050421">
    <property type="component" value="Unassembled WGS sequence"/>
</dbReference>
<dbReference type="EMBL" id="LJXT01000030">
    <property type="protein sequence ID" value="KPQ17539.1"/>
    <property type="molecule type" value="Genomic_DNA"/>
</dbReference>
<dbReference type="GO" id="GO:0003677">
    <property type="term" value="F:DNA binding"/>
    <property type="evidence" value="ECO:0007669"/>
    <property type="project" value="UniProtKB-KW"/>
</dbReference>
<evidence type="ECO:0000256" key="2">
    <source>
        <dbReference type="ARBA" id="ARBA00023125"/>
    </source>
</evidence>
<gene>
    <name evidence="5" type="ORF">HLUCCX10_06415</name>
</gene>
<comment type="caution">
    <text evidence="5">The sequence shown here is derived from an EMBL/GenBank/DDBJ whole genome shotgun (WGS) entry which is preliminary data.</text>
</comment>
<name>A0A0P7XLG0_9BACT</name>
<evidence type="ECO:0000256" key="3">
    <source>
        <dbReference type="ARBA" id="ARBA00023163"/>
    </source>
</evidence>
<accession>A0A0P7XLG0</accession>
<dbReference type="Gene3D" id="3.30.450.20">
    <property type="entry name" value="PAS domain"/>
    <property type="match status" value="1"/>
</dbReference>
<dbReference type="InterPro" id="IPR036388">
    <property type="entry name" value="WH-like_DNA-bd_sf"/>
</dbReference>
<dbReference type="PANTHER" id="PTHR44688:SF16">
    <property type="entry name" value="DNA-BINDING TRANSCRIPTIONAL ACTIVATOR DEVR_DOSR"/>
    <property type="match status" value="1"/>
</dbReference>
<dbReference type="InterPro" id="IPR016032">
    <property type="entry name" value="Sig_transdc_resp-reg_C-effctor"/>
</dbReference>
<evidence type="ECO:0000313" key="5">
    <source>
        <dbReference type="EMBL" id="KPQ17539.1"/>
    </source>
</evidence>
<dbReference type="PROSITE" id="PS00622">
    <property type="entry name" value="HTH_LUXR_1"/>
    <property type="match status" value="1"/>
</dbReference>
<dbReference type="OrthoDB" id="1727128at2"/>
<dbReference type="SUPFAM" id="SSF46894">
    <property type="entry name" value="C-terminal effector domain of the bipartite response regulators"/>
    <property type="match status" value="1"/>
</dbReference>
<dbReference type="STRING" id="1305737.GCA_000526355_02897"/>
<protein>
    <submittedName>
        <fullName evidence="5">Response regulator containing a CheY-like receiver domain and an HTH DNA-binding domain</fullName>
    </submittedName>
</protein>
<evidence type="ECO:0000313" key="6">
    <source>
        <dbReference type="Proteomes" id="UP000050421"/>
    </source>
</evidence>
<keyword evidence="1" id="KW-0805">Transcription regulation</keyword>
<reference evidence="5 6" key="1">
    <citation type="submission" date="2015-09" db="EMBL/GenBank/DDBJ databases">
        <title>Identification and resolution of microdiversity through metagenomic sequencing of parallel consortia.</title>
        <authorList>
            <person name="Nelson W.C."/>
            <person name="Romine M.F."/>
            <person name="Lindemann S.R."/>
        </authorList>
    </citation>
    <scope>NUCLEOTIDE SEQUENCE [LARGE SCALE GENOMIC DNA]</scope>
    <source>
        <strain evidence="5">HL-49</strain>
    </source>
</reference>
<dbReference type="SMART" id="SM00421">
    <property type="entry name" value="HTH_LUXR"/>
    <property type="match status" value="1"/>
</dbReference>
<keyword evidence="3" id="KW-0804">Transcription</keyword>
<feature type="domain" description="HTH luxR-type" evidence="4">
    <location>
        <begin position="199"/>
        <end position="264"/>
    </location>
</feature>
<keyword evidence="2 5" id="KW-0238">DNA-binding</keyword>
<dbReference type="PANTHER" id="PTHR44688">
    <property type="entry name" value="DNA-BINDING TRANSCRIPTIONAL ACTIVATOR DEVR_DOSR"/>
    <property type="match status" value="1"/>
</dbReference>
<evidence type="ECO:0000256" key="1">
    <source>
        <dbReference type="ARBA" id="ARBA00023015"/>
    </source>
</evidence>
<organism evidence="5 6">
    <name type="scientific">Algoriphagus marincola HL-49</name>
    <dbReference type="NCBI Taxonomy" id="1305737"/>
    <lineage>
        <taxon>Bacteria</taxon>
        <taxon>Pseudomonadati</taxon>
        <taxon>Bacteroidota</taxon>
        <taxon>Cytophagia</taxon>
        <taxon>Cytophagales</taxon>
        <taxon>Cyclobacteriaceae</taxon>
        <taxon>Algoriphagus</taxon>
    </lineage>
</organism>
<dbReference type="PATRIC" id="fig|1305737.6.peg.1948"/>